<feature type="chain" id="PRO_5015409421" description="SPOR domain-containing protein" evidence="2">
    <location>
        <begin position="23"/>
        <end position="230"/>
    </location>
</feature>
<feature type="domain" description="SPOR" evidence="3">
    <location>
        <begin position="147"/>
        <end position="222"/>
    </location>
</feature>
<dbReference type="RefSeq" id="WP_116617502.1">
    <property type="nucleotide sequence ID" value="NZ_CAMPWS010000012.1"/>
</dbReference>
<protein>
    <recommendedName>
        <fullName evidence="3">SPOR domain-containing protein</fullName>
    </recommendedName>
</protein>
<keyword evidence="2" id="KW-0732">Signal</keyword>
<dbReference type="Pfam" id="PF05036">
    <property type="entry name" value="SPOR"/>
    <property type="match status" value="1"/>
</dbReference>
<evidence type="ECO:0000256" key="1">
    <source>
        <dbReference type="SAM" id="MobiDB-lite"/>
    </source>
</evidence>
<feature type="region of interest" description="Disordered" evidence="1">
    <location>
        <begin position="63"/>
        <end position="120"/>
    </location>
</feature>
<dbReference type="GO" id="GO:0042834">
    <property type="term" value="F:peptidoglycan binding"/>
    <property type="evidence" value="ECO:0007669"/>
    <property type="project" value="InterPro"/>
</dbReference>
<evidence type="ECO:0000259" key="3">
    <source>
        <dbReference type="Pfam" id="PF05036"/>
    </source>
</evidence>
<proteinExistence type="predicted"/>
<dbReference type="InterPro" id="IPR007730">
    <property type="entry name" value="SPOR-like_dom"/>
</dbReference>
<dbReference type="AlphaFoldDB" id="A0A2U0TK61"/>
<organism evidence="4 5">
    <name type="scientific">Hallella colorans</name>
    <dbReference type="NCBI Taxonomy" id="1703337"/>
    <lineage>
        <taxon>Bacteria</taxon>
        <taxon>Pseudomonadati</taxon>
        <taxon>Bacteroidota</taxon>
        <taxon>Bacteroidia</taxon>
        <taxon>Bacteroidales</taxon>
        <taxon>Prevotellaceae</taxon>
        <taxon>Hallella</taxon>
    </lineage>
</organism>
<comment type="caution">
    <text evidence="4">The sequence shown here is derived from an EMBL/GenBank/DDBJ whole genome shotgun (WGS) entry which is preliminary data.</text>
</comment>
<name>A0A2U0TK61_9BACT</name>
<evidence type="ECO:0000313" key="4">
    <source>
        <dbReference type="EMBL" id="PVX43989.1"/>
    </source>
</evidence>
<dbReference type="Proteomes" id="UP000245870">
    <property type="component" value="Unassembled WGS sequence"/>
</dbReference>
<dbReference type="OrthoDB" id="2473397at2"/>
<evidence type="ECO:0000313" key="5">
    <source>
        <dbReference type="Proteomes" id="UP000245870"/>
    </source>
</evidence>
<gene>
    <name evidence="4" type="ORF">C7379_13510</name>
</gene>
<evidence type="ECO:0000256" key="2">
    <source>
        <dbReference type="SAM" id="SignalP"/>
    </source>
</evidence>
<dbReference type="EMBL" id="QENY01000035">
    <property type="protein sequence ID" value="PVX43989.1"/>
    <property type="molecule type" value="Genomic_DNA"/>
</dbReference>
<keyword evidence="5" id="KW-1185">Reference proteome</keyword>
<reference evidence="4 5" key="1">
    <citation type="submission" date="2018-05" db="EMBL/GenBank/DDBJ databases">
        <title>Genomic Encyclopedia of Type Strains, Phase IV (KMG-IV): sequencing the most valuable type-strain genomes for metagenomic binning, comparative biology and taxonomic classification.</title>
        <authorList>
            <person name="Goeker M."/>
        </authorList>
    </citation>
    <scope>NUCLEOTIDE SEQUENCE [LARGE SCALE GENOMIC DNA]</scope>
    <source>
        <strain evidence="4 5">DSM 100333</strain>
    </source>
</reference>
<feature type="signal peptide" evidence="2">
    <location>
        <begin position="1"/>
        <end position="22"/>
    </location>
</feature>
<accession>A0A2U0TK61</accession>
<sequence length="230" mass="25361">MNRKKHVALGMMIWCLALNAEAQTFLDHLRHNKDAKGKVTVTQSTTIDELVNHLGATATLSKPANGIAKPANSPSAGGATATKPVQGVTKPHEKASEYAPAHRNVDTGKTFGSTSHVTAKPEKTEIEVEAPVVDMSKKVMRGSRKISGYRVQVFAGGNTRNDKLRAQQIGNAVKLQFPEEPIYVHFYSPRWICRMGNYRTYAEANRVLRRIRGMGYRSATIVKGKITVQY</sequence>